<dbReference type="Gene3D" id="1.25.40.10">
    <property type="entry name" value="Tetratricopeptide repeat domain"/>
    <property type="match status" value="1"/>
</dbReference>
<dbReference type="PATRIC" id="fig|362787.3.peg.91"/>
<organism evidence="2 3">
    <name type="scientific">Candidatus Protochlamydia amoebophila</name>
    <dbReference type="NCBI Taxonomy" id="362787"/>
    <lineage>
        <taxon>Bacteria</taxon>
        <taxon>Pseudomonadati</taxon>
        <taxon>Chlamydiota</taxon>
        <taxon>Chlamydiia</taxon>
        <taxon>Parachlamydiales</taxon>
        <taxon>Parachlamydiaceae</taxon>
        <taxon>Candidatus Protochlamydia</taxon>
    </lineage>
</organism>
<evidence type="ECO:0000313" key="3">
    <source>
        <dbReference type="Proteomes" id="UP000031465"/>
    </source>
</evidence>
<keyword evidence="1" id="KW-0472">Membrane</keyword>
<dbReference type="SUPFAM" id="SSF48452">
    <property type="entry name" value="TPR-like"/>
    <property type="match status" value="1"/>
</dbReference>
<dbReference type="InterPro" id="IPR011990">
    <property type="entry name" value="TPR-like_helical_dom_sf"/>
</dbReference>
<dbReference type="Proteomes" id="UP000031465">
    <property type="component" value="Unassembled WGS sequence"/>
</dbReference>
<dbReference type="AlphaFoldDB" id="A0A0C1JTC7"/>
<evidence type="ECO:0008006" key="4">
    <source>
        <dbReference type="Google" id="ProtNLM"/>
    </source>
</evidence>
<evidence type="ECO:0000256" key="1">
    <source>
        <dbReference type="SAM" id="Phobius"/>
    </source>
</evidence>
<comment type="caution">
    <text evidence="2">The sequence shown here is derived from an EMBL/GenBank/DDBJ whole genome shotgun (WGS) entry which is preliminary data.</text>
</comment>
<reference evidence="2 3" key="1">
    <citation type="journal article" date="2014" name="Mol. Biol. Evol.">
        <title>Massive expansion of Ubiquitination-related gene families within the Chlamydiae.</title>
        <authorList>
            <person name="Domman D."/>
            <person name="Collingro A."/>
            <person name="Lagkouvardos I."/>
            <person name="Gehre L."/>
            <person name="Weinmaier T."/>
            <person name="Rattei T."/>
            <person name="Subtil A."/>
            <person name="Horn M."/>
        </authorList>
    </citation>
    <scope>NUCLEOTIDE SEQUENCE [LARGE SCALE GENOMIC DNA]</scope>
    <source>
        <strain evidence="2 3">EI2</strain>
    </source>
</reference>
<keyword evidence="1" id="KW-0812">Transmembrane</keyword>
<evidence type="ECO:0000313" key="2">
    <source>
        <dbReference type="EMBL" id="KIC74365.1"/>
    </source>
</evidence>
<dbReference type="EMBL" id="JSAN01000011">
    <property type="protein sequence ID" value="KIC74365.1"/>
    <property type="molecule type" value="Genomic_DNA"/>
</dbReference>
<accession>A0A0C1JTC7</accession>
<gene>
    <name evidence="2" type="ORF">DB44_AL00590</name>
</gene>
<name>A0A0C1JTC7_9BACT</name>
<sequence>MILMNKKTTFSPFQSPSLSDDWVDHPLILWISDRKHFFLWGLLGLFVALLFIYRFLSLQTLNAENDFIQAANAFQQIEQNTSSADIKKTHIQELLAIMARHPELHAKYDGALAQYFIIQNQPSEAKRLAKSTFERVKPDQLNLYVNYAKTSLLISEGSYKEALMQANELQKQLSLIPENVVLSVYNLIRLALLHEQLDQASEAVATWDQLLALNRNKDFSEAELVTTKLFQAGQINLEQFVEGRKNQQKS</sequence>
<proteinExistence type="predicted"/>
<protein>
    <recommendedName>
        <fullName evidence="4">Tetratricopeptide repeat-like domain-containing protein</fullName>
    </recommendedName>
</protein>
<feature type="transmembrane region" description="Helical" evidence="1">
    <location>
        <begin position="37"/>
        <end position="56"/>
    </location>
</feature>
<keyword evidence="1" id="KW-1133">Transmembrane helix</keyword>